<dbReference type="EMBL" id="JAHWGI010000789">
    <property type="protein sequence ID" value="KAK3917839.1"/>
    <property type="molecule type" value="Genomic_DNA"/>
</dbReference>
<dbReference type="AlphaFoldDB" id="A0AAE1LGH2"/>
<keyword evidence="2" id="KW-1185">Reference proteome</keyword>
<dbReference type="Gene3D" id="3.90.70.120">
    <property type="match status" value="1"/>
</dbReference>
<reference evidence="1" key="1">
    <citation type="submission" date="2021-07" db="EMBL/GenBank/DDBJ databases">
        <authorList>
            <person name="Catto M.A."/>
            <person name="Jacobson A."/>
            <person name="Kennedy G."/>
            <person name="Labadie P."/>
            <person name="Hunt B.G."/>
            <person name="Srinivasan R."/>
        </authorList>
    </citation>
    <scope>NUCLEOTIDE SEQUENCE</scope>
    <source>
        <strain evidence="1">PL_HMW_Pooled</strain>
        <tissue evidence="1">Head</tissue>
    </source>
</reference>
<dbReference type="Proteomes" id="UP001219518">
    <property type="component" value="Unassembled WGS sequence"/>
</dbReference>
<dbReference type="InterPro" id="IPR038765">
    <property type="entry name" value="Papain-like_cys_pep_sf"/>
</dbReference>
<dbReference type="PANTHER" id="PTHR40552:SF6">
    <property type="entry name" value="FI09606P-RELATED"/>
    <property type="match status" value="1"/>
</dbReference>
<evidence type="ECO:0000313" key="1">
    <source>
        <dbReference type="EMBL" id="KAK3917839.1"/>
    </source>
</evidence>
<organism evidence="1 2">
    <name type="scientific">Frankliniella fusca</name>
    <dbReference type="NCBI Taxonomy" id="407009"/>
    <lineage>
        <taxon>Eukaryota</taxon>
        <taxon>Metazoa</taxon>
        <taxon>Ecdysozoa</taxon>
        <taxon>Arthropoda</taxon>
        <taxon>Hexapoda</taxon>
        <taxon>Insecta</taxon>
        <taxon>Pterygota</taxon>
        <taxon>Neoptera</taxon>
        <taxon>Paraneoptera</taxon>
        <taxon>Thysanoptera</taxon>
        <taxon>Terebrantia</taxon>
        <taxon>Thripoidea</taxon>
        <taxon>Thripidae</taxon>
        <taxon>Frankliniella</taxon>
    </lineage>
</organism>
<dbReference type="SUPFAM" id="SSF54001">
    <property type="entry name" value="Cysteine proteinases"/>
    <property type="match status" value="1"/>
</dbReference>
<proteinExistence type="predicted"/>
<sequence>MRVLSGTFDQSDYIRFSKHFGSQCTANEVAGACKANVVNTSLWTSQTVDECLMIGDKLFELSYEQLPTLSLTYIYDLMNCIQHCHFQKMSATLFLITDYISAYEVFDGTSINNIGTVSNDGPTNHCLHDALLCFFHNFNNVIFTCQVESIAAMKIGNQFYVFDSHKRGKNGLCDSTNGKAVVVCFTDINELVVHLKALYKCCRCCSALTASCNNSQLSNSPLLIKNVKIKTNDALSNASET</sequence>
<protein>
    <submittedName>
        <fullName evidence="1">Adenylate cyclase activation protein git1</fullName>
    </submittedName>
</protein>
<evidence type="ECO:0000313" key="2">
    <source>
        <dbReference type="Proteomes" id="UP001219518"/>
    </source>
</evidence>
<name>A0AAE1LGH2_9NEOP</name>
<accession>A0AAE1LGH2</accession>
<reference evidence="1" key="2">
    <citation type="journal article" date="2023" name="BMC Genomics">
        <title>Pest status, molecular evolution, and epigenetic factors derived from the genome assembly of Frankliniella fusca, a thysanopteran phytovirus vector.</title>
        <authorList>
            <person name="Catto M.A."/>
            <person name="Labadie P.E."/>
            <person name="Jacobson A.L."/>
            <person name="Kennedy G.G."/>
            <person name="Srinivasan R."/>
            <person name="Hunt B.G."/>
        </authorList>
    </citation>
    <scope>NUCLEOTIDE SEQUENCE</scope>
    <source>
        <strain evidence="1">PL_HMW_Pooled</strain>
    </source>
</reference>
<comment type="caution">
    <text evidence="1">The sequence shown here is derived from an EMBL/GenBank/DDBJ whole genome shotgun (WGS) entry which is preliminary data.</text>
</comment>
<gene>
    <name evidence="1" type="ORF">KUF71_007284</name>
</gene>
<dbReference type="PANTHER" id="PTHR40552">
    <property type="entry name" value="AT05186P-RELATED"/>
    <property type="match status" value="1"/>
</dbReference>